<evidence type="ECO:0000256" key="4">
    <source>
        <dbReference type="ARBA" id="ARBA00022801"/>
    </source>
</evidence>
<dbReference type="Pfam" id="PF01343">
    <property type="entry name" value="Peptidase_S49"/>
    <property type="match status" value="2"/>
</dbReference>
<organism evidence="8">
    <name type="scientific">candidate division WOR-3 bacterium</name>
    <dbReference type="NCBI Taxonomy" id="2052148"/>
    <lineage>
        <taxon>Bacteria</taxon>
        <taxon>Bacteria division WOR-3</taxon>
    </lineage>
</organism>
<reference evidence="8" key="1">
    <citation type="journal article" date="2020" name="mSystems">
        <title>Genome- and Community-Level Interaction Insights into Carbon Utilization and Element Cycling Functions of Hydrothermarchaeota in Hydrothermal Sediment.</title>
        <authorList>
            <person name="Zhou Z."/>
            <person name="Liu Y."/>
            <person name="Xu W."/>
            <person name="Pan J."/>
            <person name="Luo Z.H."/>
            <person name="Li M."/>
        </authorList>
    </citation>
    <scope>NUCLEOTIDE SEQUENCE [LARGE SCALE GENOMIC DNA]</scope>
    <source>
        <strain evidence="8">SpSt-780</strain>
    </source>
</reference>
<dbReference type="NCBIfam" id="TIGR00706">
    <property type="entry name" value="SppA_dom"/>
    <property type="match status" value="1"/>
</dbReference>
<dbReference type="InterPro" id="IPR004634">
    <property type="entry name" value="Pept_S49_pIV"/>
</dbReference>
<comment type="subcellular location">
    <subcellularLocation>
        <location evidence="1">Membrane</location>
    </subcellularLocation>
</comment>
<dbReference type="PANTHER" id="PTHR33209:SF1">
    <property type="entry name" value="PEPTIDASE S49 DOMAIN-CONTAINING PROTEIN"/>
    <property type="match status" value="1"/>
</dbReference>
<evidence type="ECO:0000256" key="3">
    <source>
        <dbReference type="ARBA" id="ARBA00022670"/>
    </source>
</evidence>
<dbReference type="PANTHER" id="PTHR33209">
    <property type="entry name" value="PROTEASE 4"/>
    <property type="match status" value="1"/>
</dbReference>
<evidence type="ECO:0000259" key="7">
    <source>
        <dbReference type="Pfam" id="PF01343"/>
    </source>
</evidence>
<sequence>MKKFIIVLFLCLTLFSRDFAFEEIKELLIAPADAYWFGTYGFDNPAILTYMNYPDLLFLASTEDTSYKYLKDYGIFFGSRNFGFGYFKSYNRYSEFRLSSSTGTRKFSIGTGFGWNSEGNYLLTIGALLRPNQFISSGLSLHYPFNEKERKIGYFDIGIRPFRNEKITFFGDFTYTDNNDYYWNFGGIIEPLNGIRFSISYGNSYTKEEKVYAGFSLSFGSIGGMYKASFNNKFSDIVNVYGFRIGMQDRTILPMVSRKNYLKLDLYGEVKYQRYKYFDKSKTLLDLIKLINDAKEDNSIVGIVINTSGMNMDIEMIWELREKLKEFKKEGKKVIVYLDNAGIFEYYFASIGDRVIIDPEGILEIKGLATGRTYLKNALDKIGIGVDELRFFKYKSAAESFSRDKMSDADREQRQRMIDVIYNVMKKDICSSRNLKEEEFDRIVNEELIIMSKRAKELNLVDTILRFDKIDDYVKEIEKKKIPMRRFILTKRKPEDNYWGEKPKIAIIYAIGPCAMDEGIRSRKLINDIEWALRNPDVKGIILRVDSPGGDVLASDIIAEGIKKAKGKKPFIISQGLLATSGGYWISMNGDLIVSSPVTLTGSIGVIGVWIYNNGFKEKMGLSVDVVKRGEHSDMGFPFVIPFVDFALPDRGLTPYERGIMEKMIRGYYKEFVTKVSEGRKRNFDEIENIAQGRVWTGLDAKENGLVDHLGGLDDAIRILKERMNIKGEVEIIELPKPESFNLQMFTPKLLDVDDEIMKELKFRSKYNGKPLMMLPIEDIEMIKTLKNGANR</sequence>
<dbReference type="InterPro" id="IPR004635">
    <property type="entry name" value="Pept_S49_SppA"/>
</dbReference>
<dbReference type="GO" id="GO:0016020">
    <property type="term" value="C:membrane"/>
    <property type="evidence" value="ECO:0007669"/>
    <property type="project" value="UniProtKB-SubCell"/>
</dbReference>
<dbReference type="InterPro" id="IPR002142">
    <property type="entry name" value="Peptidase_S49"/>
</dbReference>
<keyword evidence="5" id="KW-0720">Serine protease</keyword>
<evidence type="ECO:0000256" key="6">
    <source>
        <dbReference type="ARBA" id="ARBA00023136"/>
    </source>
</evidence>
<dbReference type="GO" id="GO:0008236">
    <property type="term" value="F:serine-type peptidase activity"/>
    <property type="evidence" value="ECO:0007669"/>
    <property type="project" value="UniProtKB-KW"/>
</dbReference>
<comment type="caution">
    <text evidence="8">The sequence shown here is derived from an EMBL/GenBank/DDBJ whole genome shotgun (WGS) entry which is preliminary data.</text>
</comment>
<evidence type="ECO:0000256" key="5">
    <source>
        <dbReference type="ARBA" id="ARBA00022825"/>
    </source>
</evidence>
<evidence type="ECO:0000313" key="8">
    <source>
        <dbReference type="EMBL" id="HGW92060.1"/>
    </source>
</evidence>
<feature type="domain" description="Peptidase S49" evidence="7">
    <location>
        <begin position="327"/>
        <end position="471"/>
    </location>
</feature>
<dbReference type="SUPFAM" id="SSF52096">
    <property type="entry name" value="ClpP/crotonase"/>
    <property type="match status" value="2"/>
</dbReference>
<dbReference type="InterPro" id="IPR047272">
    <property type="entry name" value="S49_SppA_C"/>
</dbReference>
<name>A0A7C4YD44_UNCW3</name>
<dbReference type="CDD" id="cd07023">
    <property type="entry name" value="S49_Sppa_N_C"/>
    <property type="match status" value="1"/>
</dbReference>
<gene>
    <name evidence="8" type="primary">sppA</name>
    <name evidence="8" type="ORF">ENV67_05920</name>
</gene>
<dbReference type="EMBL" id="DTHG01000076">
    <property type="protein sequence ID" value="HGW92060.1"/>
    <property type="molecule type" value="Genomic_DNA"/>
</dbReference>
<dbReference type="GO" id="GO:0006465">
    <property type="term" value="P:signal peptide processing"/>
    <property type="evidence" value="ECO:0007669"/>
    <property type="project" value="InterPro"/>
</dbReference>
<evidence type="ECO:0000256" key="2">
    <source>
        <dbReference type="ARBA" id="ARBA00008683"/>
    </source>
</evidence>
<proteinExistence type="inferred from homology"/>
<keyword evidence="4" id="KW-0378">Hydrolase</keyword>
<keyword evidence="6" id="KW-0472">Membrane</keyword>
<dbReference type="Gene3D" id="3.90.226.10">
    <property type="entry name" value="2-enoyl-CoA Hydratase, Chain A, domain 1"/>
    <property type="match status" value="3"/>
</dbReference>
<dbReference type="InterPro" id="IPR029045">
    <property type="entry name" value="ClpP/crotonase-like_dom_sf"/>
</dbReference>
<dbReference type="NCBIfam" id="TIGR00705">
    <property type="entry name" value="SppA_67K"/>
    <property type="match status" value="1"/>
</dbReference>
<dbReference type="CDD" id="cd07018">
    <property type="entry name" value="S49_SppA_67K_type"/>
    <property type="match status" value="1"/>
</dbReference>
<protein>
    <submittedName>
        <fullName evidence="8">Signal peptide peptidase SppA</fullName>
    </submittedName>
</protein>
<keyword evidence="3" id="KW-0645">Protease</keyword>
<dbReference type="AlphaFoldDB" id="A0A7C4YD44"/>
<accession>A0A7C4YD44</accession>
<evidence type="ECO:0000256" key="1">
    <source>
        <dbReference type="ARBA" id="ARBA00004370"/>
    </source>
</evidence>
<comment type="similarity">
    <text evidence="2">Belongs to the peptidase S49 family.</text>
</comment>
<dbReference type="InterPro" id="IPR047217">
    <property type="entry name" value="S49_SppA_67K_type_N"/>
</dbReference>
<feature type="domain" description="Peptidase S49" evidence="7">
    <location>
        <begin position="565"/>
        <end position="726"/>
    </location>
</feature>